<protein>
    <submittedName>
        <fullName evidence="1">Uncharacterized protein</fullName>
    </submittedName>
</protein>
<reference evidence="1 2" key="1">
    <citation type="journal article" date="2019" name="Commun. Biol.">
        <title>The bagworm genome reveals a unique fibroin gene that provides high tensile strength.</title>
        <authorList>
            <person name="Kono N."/>
            <person name="Nakamura H."/>
            <person name="Ohtoshi R."/>
            <person name="Tomita M."/>
            <person name="Numata K."/>
            <person name="Arakawa K."/>
        </authorList>
    </citation>
    <scope>NUCLEOTIDE SEQUENCE [LARGE SCALE GENOMIC DNA]</scope>
</reference>
<name>A0A4C1Y7U6_EUMVA</name>
<comment type="caution">
    <text evidence="1">The sequence shown here is derived from an EMBL/GenBank/DDBJ whole genome shotgun (WGS) entry which is preliminary data.</text>
</comment>
<organism evidence="1 2">
    <name type="scientific">Eumeta variegata</name>
    <name type="common">Bagworm moth</name>
    <name type="synonym">Eumeta japonica</name>
    <dbReference type="NCBI Taxonomy" id="151549"/>
    <lineage>
        <taxon>Eukaryota</taxon>
        <taxon>Metazoa</taxon>
        <taxon>Ecdysozoa</taxon>
        <taxon>Arthropoda</taxon>
        <taxon>Hexapoda</taxon>
        <taxon>Insecta</taxon>
        <taxon>Pterygota</taxon>
        <taxon>Neoptera</taxon>
        <taxon>Endopterygota</taxon>
        <taxon>Lepidoptera</taxon>
        <taxon>Glossata</taxon>
        <taxon>Ditrysia</taxon>
        <taxon>Tineoidea</taxon>
        <taxon>Psychidae</taxon>
        <taxon>Oiketicinae</taxon>
        <taxon>Eumeta</taxon>
    </lineage>
</organism>
<dbReference type="EMBL" id="BGZK01001089">
    <property type="protein sequence ID" value="GBP70892.1"/>
    <property type="molecule type" value="Genomic_DNA"/>
</dbReference>
<keyword evidence="2" id="KW-1185">Reference proteome</keyword>
<dbReference type="Proteomes" id="UP000299102">
    <property type="component" value="Unassembled WGS sequence"/>
</dbReference>
<sequence>MYLPVRRPCIVQYANDCYRGGVVRRTRKDGSLRCFHRGYDDAAATNLHWTSVDDGQRSKHLISTQTVDTFDV</sequence>
<evidence type="ECO:0000313" key="2">
    <source>
        <dbReference type="Proteomes" id="UP000299102"/>
    </source>
</evidence>
<dbReference type="AlphaFoldDB" id="A0A4C1Y7U6"/>
<gene>
    <name evidence="1" type="ORF">EVAR_55246_1</name>
</gene>
<evidence type="ECO:0000313" key="1">
    <source>
        <dbReference type="EMBL" id="GBP70892.1"/>
    </source>
</evidence>
<proteinExistence type="predicted"/>
<accession>A0A4C1Y7U6</accession>